<evidence type="ECO:0000256" key="4">
    <source>
        <dbReference type="ARBA" id="ARBA00022670"/>
    </source>
</evidence>
<evidence type="ECO:0000259" key="12">
    <source>
        <dbReference type="PROSITE" id="PS52035"/>
    </source>
</evidence>
<proteinExistence type="inferred from homology"/>
<keyword evidence="8" id="KW-0862">Zinc</keyword>
<keyword evidence="14" id="KW-1185">Reference proteome</keyword>
<evidence type="ECO:0000256" key="7">
    <source>
        <dbReference type="ARBA" id="ARBA00022801"/>
    </source>
</evidence>
<keyword evidence="7" id="KW-0378">Hydrolase</keyword>
<dbReference type="PROSITE" id="PS00132">
    <property type="entry name" value="CARBOXYPEPT_ZN_1"/>
    <property type="match status" value="1"/>
</dbReference>
<comment type="similarity">
    <text evidence="2 11">Belongs to the peptidase M14 family.</text>
</comment>
<evidence type="ECO:0000313" key="13">
    <source>
        <dbReference type="EMBL" id="CAK8690980.1"/>
    </source>
</evidence>
<evidence type="ECO:0000256" key="2">
    <source>
        <dbReference type="ARBA" id="ARBA00005988"/>
    </source>
</evidence>
<reference evidence="13 14" key="1">
    <citation type="submission" date="2024-02" db="EMBL/GenBank/DDBJ databases">
        <authorList>
            <person name="Daric V."/>
            <person name="Darras S."/>
        </authorList>
    </citation>
    <scope>NUCLEOTIDE SEQUENCE [LARGE SCALE GENOMIC DNA]</scope>
</reference>
<dbReference type="InterPro" id="IPR057247">
    <property type="entry name" value="CARBOXYPEPT_ZN_2"/>
</dbReference>
<evidence type="ECO:0000256" key="6">
    <source>
        <dbReference type="ARBA" id="ARBA00022729"/>
    </source>
</evidence>
<evidence type="ECO:0000313" key="14">
    <source>
        <dbReference type="Proteomes" id="UP001642483"/>
    </source>
</evidence>
<dbReference type="Pfam" id="PF00246">
    <property type="entry name" value="Peptidase_M14"/>
    <property type="match status" value="1"/>
</dbReference>
<keyword evidence="9" id="KW-0482">Metalloprotease</keyword>
<keyword evidence="4" id="KW-0645">Protease</keyword>
<sequence>MFFAFVISFSYFKRRAQVLTLNPGNENERDIVRELQVKYKLRFWRDPRRHNGPVDLQVPSDELLTVKQLLVLNRMSFEVAIDDLQESILAQVSPREAQFTLADFDYNKYHTFAEITAWTANFAKAHSKYVTRIKVGTTYENRTFYALKISTGGSGKKAFALDCGIHADEWIGPATCIHVIKNLTESIGTSGLVGDLLKDVDFYLIPSSNPDGYVYSWQSDRMWRKTRSPTSGNCFGVDPNRNWDSNFAGNGSSNDPCSDDYHGPHAWSEANVRAQRDFVNGIENLQGYIDIHSFSQLWMFPYGYTYKHARDYELLSKIASESVAAIKSVHGVVYTPGPIAEVIYVASGSTADYFYDHLKLRCVFAAELRDKGQHGMLLPESEIQPTAEEIFAGLLVIARNIREGNCAL</sequence>
<dbReference type="PANTHER" id="PTHR11705:SF153">
    <property type="entry name" value="ZINC CARBOXYPEPTIDASE A 1-LIKE PROTEIN"/>
    <property type="match status" value="1"/>
</dbReference>
<keyword evidence="5" id="KW-0479">Metal-binding</keyword>
<dbReference type="SUPFAM" id="SSF54897">
    <property type="entry name" value="Protease propeptides/inhibitors"/>
    <property type="match status" value="1"/>
</dbReference>
<evidence type="ECO:0000256" key="1">
    <source>
        <dbReference type="ARBA" id="ARBA00001947"/>
    </source>
</evidence>
<dbReference type="EMBL" id="CAWYQH010000119">
    <property type="protein sequence ID" value="CAK8690980.1"/>
    <property type="molecule type" value="Genomic_DNA"/>
</dbReference>
<dbReference type="InterPro" id="IPR057246">
    <property type="entry name" value="CARBOXYPEPT_ZN_1"/>
</dbReference>
<keyword evidence="3" id="KW-0121">Carboxypeptidase</keyword>
<organism evidence="13 14">
    <name type="scientific">Clavelina lepadiformis</name>
    <name type="common">Light-bulb sea squirt</name>
    <name type="synonym">Ascidia lepadiformis</name>
    <dbReference type="NCBI Taxonomy" id="159417"/>
    <lineage>
        <taxon>Eukaryota</taxon>
        <taxon>Metazoa</taxon>
        <taxon>Chordata</taxon>
        <taxon>Tunicata</taxon>
        <taxon>Ascidiacea</taxon>
        <taxon>Aplousobranchia</taxon>
        <taxon>Clavelinidae</taxon>
        <taxon>Clavelina</taxon>
    </lineage>
</organism>
<keyword evidence="10" id="KW-1015">Disulfide bond</keyword>
<dbReference type="InterPro" id="IPR000834">
    <property type="entry name" value="Peptidase_M14"/>
</dbReference>
<name>A0ABP0GGT6_CLALP</name>
<dbReference type="SUPFAM" id="SSF53187">
    <property type="entry name" value="Zn-dependent exopeptidases"/>
    <property type="match status" value="1"/>
</dbReference>
<dbReference type="Proteomes" id="UP001642483">
    <property type="component" value="Unassembled WGS sequence"/>
</dbReference>
<dbReference type="Gene3D" id="3.30.70.340">
    <property type="entry name" value="Metallocarboxypeptidase-like"/>
    <property type="match status" value="1"/>
</dbReference>
<keyword evidence="6" id="KW-0732">Signal</keyword>
<dbReference type="Gene3D" id="3.40.630.10">
    <property type="entry name" value="Zn peptidases"/>
    <property type="match status" value="1"/>
</dbReference>
<comment type="caution">
    <text evidence="13">The sequence shown here is derived from an EMBL/GenBank/DDBJ whole genome shotgun (WGS) entry which is preliminary data.</text>
</comment>
<evidence type="ECO:0000256" key="8">
    <source>
        <dbReference type="ARBA" id="ARBA00022833"/>
    </source>
</evidence>
<dbReference type="InterPro" id="IPR003146">
    <property type="entry name" value="M14A_act_pep"/>
</dbReference>
<dbReference type="PROSITE" id="PS52035">
    <property type="entry name" value="PEPTIDASE_M14"/>
    <property type="match status" value="1"/>
</dbReference>
<dbReference type="PRINTS" id="PR00765">
    <property type="entry name" value="CRBOXYPTASEA"/>
</dbReference>
<feature type="domain" description="Peptidase M14" evidence="12">
    <location>
        <begin position="108"/>
        <end position="401"/>
    </location>
</feature>
<dbReference type="PANTHER" id="PTHR11705">
    <property type="entry name" value="PROTEASE FAMILY M14 CARBOXYPEPTIDASE A,B"/>
    <property type="match status" value="1"/>
</dbReference>
<evidence type="ECO:0000256" key="11">
    <source>
        <dbReference type="PROSITE-ProRule" id="PRU01379"/>
    </source>
</evidence>
<dbReference type="Pfam" id="PF02244">
    <property type="entry name" value="Propep_M14"/>
    <property type="match status" value="1"/>
</dbReference>
<dbReference type="InterPro" id="IPR036990">
    <property type="entry name" value="M14A-like_propep"/>
</dbReference>
<dbReference type="PROSITE" id="PS00133">
    <property type="entry name" value="CARBOXYPEPT_ZN_2"/>
    <property type="match status" value="1"/>
</dbReference>
<feature type="active site" description="Proton donor/acceptor" evidence="11">
    <location>
        <position position="367"/>
    </location>
</feature>
<protein>
    <recommendedName>
        <fullName evidence="12">Peptidase M14 domain-containing protein</fullName>
    </recommendedName>
</protein>
<evidence type="ECO:0000256" key="9">
    <source>
        <dbReference type="ARBA" id="ARBA00023049"/>
    </source>
</evidence>
<evidence type="ECO:0000256" key="3">
    <source>
        <dbReference type="ARBA" id="ARBA00022645"/>
    </source>
</evidence>
<evidence type="ECO:0000256" key="10">
    <source>
        <dbReference type="ARBA" id="ARBA00023157"/>
    </source>
</evidence>
<accession>A0ABP0GGT6</accession>
<dbReference type="CDD" id="cd03860">
    <property type="entry name" value="M14_CP_A-B_like"/>
    <property type="match status" value="1"/>
</dbReference>
<dbReference type="SMART" id="SM00631">
    <property type="entry name" value="Zn_pept"/>
    <property type="match status" value="1"/>
</dbReference>
<comment type="cofactor">
    <cofactor evidence="1">
        <name>Zn(2+)</name>
        <dbReference type="ChEBI" id="CHEBI:29105"/>
    </cofactor>
</comment>
<gene>
    <name evidence="13" type="ORF">CVLEPA_LOCUS23521</name>
</gene>
<evidence type="ECO:0000256" key="5">
    <source>
        <dbReference type="ARBA" id="ARBA00022723"/>
    </source>
</evidence>